<dbReference type="EMBL" id="MFJL01000019">
    <property type="protein sequence ID" value="OGG15711.1"/>
    <property type="molecule type" value="Genomic_DNA"/>
</dbReference>
<protein>
    <submittedName>
        <fullName evidence="2">Uncharacterized protein</fullName>
    </submittedName>
</protein>
<reference evidence="2 3" key="1">
    <citation type="journal article" date="2016" name="Nat. Commun.">
        <title>Thousands of microbial genomes shed light on interconnected biogeochemical processes in an aquifer system.</title>
        <authorList>
            <person name="Anantharaman K."/>
            <person name="Brown C.T."/>
            <person name="Hug L.A."/>
            <person name="Sharon I."/>
            <person name="Castelle C.J."/>
            <person name="Probst A.J."/>
            <person name="Thomas B.C."/>
            <person name="Singh A."/>
            <person name="Wilkins M.J."/>
            <person name="Karaoz U."/>
            <person name="Brodie E.L."/>
            <person name="Williams K.H."/>
            <person name="Hubbard S.S."/>
            <person name="Banfield J.F."/>
        </authorList>
    </citation>
    <scope>NUCLEOTIDE SEQUENCE [LARGE SCALE GENOMIC DNA]</scope>
</reference>
<keyword evidence="1" id="KW-1133">Transmembrane helix</keyword>
<dbReference type="AlphaFoldDB" id="A0A1F5ZTG4"/>
<accession>A0A1F5ZTG4</accession>
<evidence type="ECO:0000313" key="3">
    <source>
        <dbReference type="Proteomes" id="UP000176923"/>
    </source>
</evidence>
<sequence>MTIFGYKISKLAVVVFIVIVFLIFLSNLIMKQIAREPEWLVERNRLANEEKIRTSDWQIYKNDEYYFKFQNPPMTKVDDCIITDCSLSVVFGSENYKELYGIKNANGPTRKYFMGIMVKTSPLEVSLKEYVENQKNAIKNISLSNREALGKDLNVDWIVKTSEIENIQGYVIETVNYDDNTPSRRFFIPLKNNQLLVILEVGRNIDDILSKFVFN</sequence>
<feature type="transmembrane region" description="Helical" evidence="1">
    <location>
        <begin position="12"/>
        <end position="30"/>
    </location>
</feature>
<organism evidence="2 3">
    <name type="scientific">Candidatus Gottesmanbacteria bacterium RIFCSPHIGHO2_02_FULL_39_11</name>
    <dbReference type="NCBI Taxonomy" id="1798382"/>
    <lineage>
        <taxon>Bacteria</taxon>
        <taxon>Candidatus Gottesmaniibacteriota</taxon>
    </lineage>
</organism>
<comment type="caution">
    <text evidence="2">The sequence shown here is derived from an EMBL/GenBank/DDBJ whole genome shotgun (WGS) entry which is preliminary data.</text>
</comment>
<name>A0A1F5ZTG4_9BACT</name>
<keyword evidence="1" id="KW-0812">Transmembrane</keyword>
<gene>
    <name evidence="2" type="ORF">A3D77_01645</name>
</gene>
<proteinExistence type="predicted"/>
<keyword evidence="1" id="KW-0472">Membrane</keyword>
<evidence type="ECO:0000313" key="2">
    <source>
        <dbReference type="EMBL" id="OGG15711.1"/>
    </source>
</evidence>
<dbReference type="Proteomes" id="UP000176923">
    <property type="component" value="Unassembled WGS sequence"/>
</dbReference>
<evidence type="ECO:0000256" key="1">
    <source>
        <dbReference type="SAM" id="Phobius"/>
    </source>
</evidence>